<feature type="compositionally biased region" description="Polar residues" evidence="1">
    <location>
        <begin position="590"/>
        <end position="618"/>
    </location>
</feature>
<feature type="compositionally biased region" description="Basic and acidic residues" evidence="1">
    <location>
        <begin position="798"/>
        <end position="826"/>
    </location>
</feature>
<protein>
    <submittedName>
        <fullName evidence="3">Uncharacterized protein</fullName>
    </submittedName>
</protein>
<dbReference type="Proteomes" id="UP000324748">
    <property type="component" value="Unassembled WGS sequence"/>
</dbReference>
<accession>A0A5B0NN97</accession>
<sequence length="1525" mass="169526">MPHTNHFRGFSVKLALIFCFKLSIATFPKWLDPSSEVSSTSNSWNAVLEHVRGQPEGSQPQADVHHMGIAQTTSDGMVDRSKLTHLDLNQQFVDDEWWDGELPGLDTHKKRKRVIKSEFPYGPPSRAGSSVMNGHSDPPPAQNVVGQLASLSKNYPIANQVVKSEFPQFNPPQTVSPVIHGDLGAQRAGTIFGQVASLENTHPTSFPNVNLGYARDHVAPAQSQFRVSASCSNAQEAGKGFNQKTTPLSKLVPGSVQAVESGPSRCNAIVYPTFGNMPFISSHSKGQPSKESTNQGNALHADTHLPNPAKNDGNAVANHPVKLEHPEAALDQTQPPVGVSKSHTQTAMKGLNQEDYFYSSKHPRLVQAAESGPSCSNEIVYTTPPHMPAIGNHPNTQQYKEGVNQENNSSPNKYLQNLAEVYQNSVVRHPVKLEYPEVGPHYHQVQLPVIESNSNLQNTMKGFNQENAFHLKNHNIPVQVAESGTSHTRISTAHDIPAIGSYSNTQNSEEIINQATNFKSNKNLQFLQKIDLNSIPSNQVKLEASEVNPDQTKLPVNVSRSNSQNINKDGQQETTLNLKNQPITLHASGSGPSLTNDFLKSTPTNSPHVSFSDPNVQNSEERISQMTDFPPTKKIKNLSVIYSNLGANHPLKLEYPQEIPKQTNSQVIYGDLDPQNKMKGSNQETTLHSDQHPRPVELSELGPSNSHDNVNPSPSEKPVIGSYPNSQKNDKRVSPENESLPTKRFKALSAIYSDLDSRKKDDSLEKASFIQKEDLTDLMNLKSKFHKIYPTQTNSPRIDGHPDGKSTQKIHQETDSSSRNNLRDDQVSESGSSPSDFLANLSTKNSPVIGNHSKERSTDQEIIQEAASFPTNHLQTSSEMHGNSLEKDDERINGKVGYLSRKPLIVYSRQNSKNKGLGSTQTNLPAIESHSNQENIRDRTNQEALPLPNRETTAALDGELETSPMEPVLTKVPVIYRDTNGKKTKVSLGGEKASLLKISKLRADQIVRNVMSRRRQKLQVAVNSRADQAAGMEDSGLNAVMNPEINNSPVVDIDTNPKNTRKEIISSGMGSESEPSTIGYAPIKIPVMYGHYNGQQIKEFAGSEKSSLLNKRLGANHIFRNTISSGTQALHGGENSRADQAEDLEHAHVNSVTNDGASNLTEVDRSSTSQNPRDISVQQSTSISKNNNRADQDIGNQHSHTENYNLMNVPVIESYSNGQQTNNLISRDKASIYNGHLIDSHIIRKPRSHRPQYHQGRPWIQDKFKSAQFMPNPAHSSIADNNLDGQNILSAQAAALDKRVNELSSSEVLPADKHVIKRWKNEFKNKLKKVGLDKSKRRTETYEQLKEIHIKDSTISLVKEGNSLYDEYFPHKIQLFSVEIIPREQATKKRYAGSRITRILFYLDYYHRLDSFHGLDSSYLGAKLENSNEILIEWFWMFIFKQTRDTLPLFGTCKIKEPTDQEASSLFDANQKRIANILNCERPALDDIKTLARSLLDYWYKITSSKFAQYKQTHQSEGISAFNSI</sequence>
<reference evidence="3 4" key="1">
    <citation type="submission" date="2019-05" db="EMBL/GenBank/DDBJ databases">
        <title>Emergence of the Ug99 lineage of the wheat stem rust pathogen through somatic hybridization.</title>
        <authorList>
            <person name="Li F."/>
            <person name="Upadhyaya N.M."/>
            <person name="Sperschneider J."/>
            <person name="Matny O."/>
            <person name="Nguyen-Phuc H."/>
            <person name="Mago R."/>
            <person name="Raley C."/>
            <person name="Miller M.E."/>
            <person name="Silverstein K.A.T."/>
            <person name="Henningsen E."/>
            <person name="Hirsch C.D."/>
            <person name="Visser B."/>
            <person name="Pretorius Z.A."/>
            <person name="Steffenson B.J."/>
            <person name="Schwessinger B."/>
            <person name="Dodds P.N."/>
            <person name="Figueroa M."/>
        </authorList>
    </citation>
    <scope>NUCLEOTIDE SEQUENCE [LARGE SCALE GENOMIC DNA]</scope>
    <source>
        <strain evidence="3">21-0</strain>
    </source>
</reference>
<feature type="region of interest" description="Disordered" evidence="1">
    <location>
        <begin position="587"/>
        <end position="620"/>
    </location>
</feature>
<evidence type="ECO:0000313" key="4">
    <source>
        <dbReference type="Proteomes" id="UP000324748"/>
    </source>
</evidence>
<comment type="caution">
    <text evidence="3">The sequence shown here is derived from an EMBL/GenBank/DDBJ whole genome shotgun (WGS) entry which is preliminary data.</text>
</comment>
<evidence type="ECO:0000256" key="2">
    <source>
        <dbReference type="SAM" id="SignalP"/>
    </source>
</evidence>
<evidence type="ECO:0000256" key="1">
    <source>
        <dbReference type="SAM" id="MobiDB-lite"/>
    </source>
</evidence>
<dbReference type="OrthoDB" id="10680768at2759"/>
<gene>
    <name evidence="3" type="ORF">PGT21_012495</name>
</gene>
<feature type="chain" id="PRO_5022903849" evidence="2">
    <location>
        <begin position="26"/>
        <end position="1525"/>
    </location>
</feature>
<feature type="compositionally biased region" description="Polar residues" evidence="1">
    <location>
        <begin position="702"/>
        <end position="714"/>
    </location>
</feature>
<feature type="region of interest" description="Disordered" evidence="1">
    <location>
        <begin position="1151"/>
        <end position="1200"/>
    </location>
</feature>
<feature type="signal peptide" evidence="2">
    <location>
        <begin position="1"/>
        <end position="25"/>
    </location>
</feature>
<feature type="compositionally biased region" description="Polar residues" evidence="1">
    <location>
        <begin position="281"/>
        <end position="297"/>
    </location>
</feature>
<feature type="region of interest" description="Disordered" evidence="1">
    <location>
        <begin position="788"/>
        <end position="859"/>
    </location>
</feature>
<dbReference type="EMBL" id="VSWC01000092">
    <property type="protein sequence ID" value="KAA1090745.1"/>
    <property type="molecule type" value="Genomic_DNA"/>
</dbReference>
<proteinExistence type="predicted"/>
<feature type="compositionally biased region" description="Polar residues" evidence="1">
    <location>
        <begin position="828"/>
        <end position="848"/>
    </location>
</feature>
<name>A0A5B0NN97_PUCGR</name>
<evidence type="ECO:0000313" key="3">
    <source>
        <dbReference type="EMBL" id="KAA1090745.1"/>
    </source>
</evidence>
<organism evidence="3 4">
    <name type="scientific">Puccinia graminis f. sp. tritici</name>
    <dbReference type="NCBI Taxonomy" id="56615"/>
    <lineage>
        <taxon>Eukaryota</taxon>
        <taxon>Fungi</taxon>
        <taxon>Dikarya</taxon>
        <taxon>Basidiomycota</taxon>
        <taxon>Pucciniomycotina</taxon>
        <taxon>Pucciniomycetes</taxon>
        <taxon>Pucciniales</taxon>
        <taxon>Pucciniaceae</taxon>
        <taxon>Puccinia</taxon>
    </lineage>
</organism>
<feature type="region of interest" description="Disordered" evidence="1">
    <location>
        <begin position="281"/>
        <end position="317"/>
    </location>
</feature>
<feature type="compositionally biased region" description="Basic and acidic residues" evidence="1">
    <location>
        <begin position="687"/>
        <end position="697"/>
    </location>
</feature>
<keyword evidence="4" id="KW-1185">Reference proteome</keyword>
<feature type="region of interest" description="Disordered" evidence="1">
    <location>
        <begin position="671"/>
        <end position="741"/>
    </location>
</feature>
<keyword evidence="2" id="KW-0732">Signal</keyword>